<reference evidence="3" key="1">
    <citation type="journal article" date="2019" name="Int. J. Syst. Evol. Microbiol.">
        <title>The Global Catalogue of Microorganisms (GCM) 10K type strain sequencing project: providing services to taxonomists for standard genome sequencing and annotation.</title>
        <authorList>
            <consortium name="The Broad Institute Genomics Platform"/>
            <consortium name="The Broad Institute Genome Sequencing Center for Infectious Disease"/>
            <person name="Wu L."/>
            <person name="Ma J."/>
        </authorList>
    </citation>
    <scope>NUCLEOTIDE SEQUENCE [LARGE SCALE GENOMIC DNA]</scope>
    <source>
        <strain evidence="3">CCUG 55074</strain>
    </source>
</reference>
<dbReference type="InterPro" id="IPR010610">
    <property type="entry name" value="EryCIII-like_C"/>
</dbReference>
<proteinExistence type="predicted"/>
<dbReference type="RefSeq" id="WP_377352846.1">
    <property type="nucleotide sequence ID" value="NZ_JBHTLQ010000008.1"/>
</dbReference>
<feature type="domain" description="Erythromycin biosynthesis protein CIII-like C-terminal" evidence="1">
    <location>
        <begin position="305"/>
        <end position="403"/>
    </location>
</feature>
<dbReference type="Proteomes" id="UP001597216">
    <property type="component" value="Unassembled WGS sequence"/>
</dbReference>
<dbReference type="Pfam" id="PF06722">
    <property type="entry name" value="EryCIII-like_C"/>
    <property type="match status" value="1"/>
</dbReference>
<evidence type="ECO:0000313" key="3">
    <source>
        <dbReference type="Proteomes" id="UP001597216"/>
    </source>
</evidence>
<protein>
    <submittedName>
        <fullName evidence="2">Glycosyltransferase</fullName>
    </submittedName>
</protein>
<organism evidence="2 3">
    <name type="scientific">Phenylobacterium conjunctum</name>
    <dbReference type="NCBI Taxonomy" id="1298959"/>
    <lineage>
        <taxon>Bacteria</taxon>
        <taxon>Pseudomonadati</taxon>
        <taxon>Pseudomonadota</taxon>
        <taxon>Alphaproteobacteria</taxon>
        <taxon>Caulobacterales</taxon>
        <taxon>Caulobacteraceae</taxon>
        <taxon>Phenylobacterium</taxon>
    </lineage>
</organism>
<dbReference type="PANTHER" id="PTHR48050">
    <property type="entry name" value="STEROL 3-BETA-GLUCOSYLTRANSFERASE"/>
    <property type="match status" value="1"/>
</dbReference>
<sequence length="421" mass="44953">MICLLPHAAYLSETSRMIAIYKALAARGASVVMATHGGLFEGLIASEGIPYERLSPTMDEARCRRFIAENVGVGANLDGPYSEAELEALSASQADFFRRRGVRAVVTGFEISALLSARLAGVPLITEHAGAFVAPVFERRLAPAPSIPPPPLRRLPAPLIRLLMNTGAHRRDLWARALDRTARRLGVEGVPSLPALLMGDLTLVTETPEVLGIPQGELHAWRPRHPRAYRQTPTLRYVGPMFAELDLPVPARVEAFLAAPGPVAYVALTSTPAETVRRAALRVAEAGVRVLVAGSGTALPGLERDGVMVEGVLPSHKIMPRVAFAVTAGGQGSVQCAMAAGTPLIAAPLHWEQDFNVDRVARLGAALMVPMREAGGPVMTRAARKVLRRPTYRRAAGRIAALYRDGNGPANAAQAILDYLA</sequence>
<name>A0ABW3SYI8_9CAUL</name>
<evidence type="ECO:0000259" key="1">
    <source>
        <dbReference type="Pfam" id="PF06722"/>
    </source>
</evidence>
<dbReference type="PANTHER" id="PTHR48050:SF13">
    <property type="entry name" value="STEROL 3-BETA-GLUCOSYLTRANSFERASE UGT80A2"/>
    <property type="match status" value="1"/>
</dbReference>
<dbReference type="EMBL" id="JBHTLQ010000008">
    <property type="protein sequence ID" value="MFD1189949.1"/>
    <property type="molecule type" value="Genomic_DNA"/>
</dbReference>
<comment type="caution">
    <text evidence="2">The sequence shown here is derived from an EMBL/GenBank/DDBJ whole genome shotgun (WGS) entry which is preliminary data.</text>
</comment>
<dbReference type="CDD" id="cd03784">
    <property type="entry name" value="GT1_Gtf-like"/>
    <property type="match status" value="1"/>
</dbReference>
<dbReference type="Gene3D" id="3.40.50.2000">
    <property type="entry name" value="Glycogen Phosphorylase B"/>
    <property type="match status" value="2"/>
</dbReference>
<evidence type="ECO:0000313" key="2">
    <source>
        <dbReference type="EMBL" id="MFD1189949.1"/>
    </source>
</evidence>
<keyword evidence="3" id="KW-1185">Reference proteome</keyword>
<accession>A0ABW3SYI8</accession>
<dbReference type="InterPro" id="IPR002213">
    <property type="entry name" value="UDP_glucos_trans"/>
</dbReference>
<dbReference type="SUPFAM" id="SSF53756">
    <property type="entry name" value="UDP-Glycosyltransferase/glycogen phosphorylase"/>
    <property type="match status" value="1"/>
</dbReference>
<dbReference type="InterPro" id="IPR050426">
    <property type="entry name" value="Glycosyltransferase_28"/>
</dbReference>
<gene>
    <name evidence="2" type="ORF">ACFQ27_05100</name>
</gene>